<reference evidence="2" key="1">
    <citation type="submission" date="2021-06" db="EMBL/GenBank/DDBJ databases">
        <title>Comparative genomics, transcriptomics and evolutionary studies reveal genomic signatures of adaptation to plant cell wall in hemibiotrophic fungi.</title>
        <authorList>
            <consortium name="DOE Joint Genome Institute"/>
            <person name="Baroncelli R."/>
            <person name="Diaz J.F."/>
            <person name="Benocci T."/>
            <person name="Peng M."/>
            <person name="Battaglia E."/>
            <person name="Haridas S."/>
            <person name="Andreopoulos W."/>
            <person name="Labutti K."/>
            <person name="Pangilinan J."/>
            <person name="Floch G.L."/>
            <person name="Makela M.R."/>
            <person name="Henrissat B."/>
            <person name="Grigoriev I.V."/>
            <person name="Crouch J.A."/>
            <person name="De Vries R.P."/>
            <person name="Sukno S.A."/>
            <person name="Thon M.R."/>
        </authorList>
    </citation>
    <scope>NUCLEOTIDE SEQUENCE</scope>
    <source>
        <strain evidence="2">CBS 125086</strain>
    </source>
</reference>
<protein>
    <submittedName>
        <fullName evidence="2">Uncharacterized protein</fullName>
    </submittedName>
</protein>
<evidence type="ECO:0000313" key="3">
    <source>
        <dbReference type="Proteomes" id="UP001230504"/>
    </source>
</evidence>
<dbReference type="AlphaFoldDB" id="A0AAD8QCG2"/>
<keyword evidence="3" id="KW-1185">Reference proteome</keyword>
<dbReference type="EMBL" id="JAHLJV010000001">
    <property type="protein sequence ID" value="KAK1600007.1"/>
    <property type="molecule type" value="Genomic_DNA"/>
</dbReference>
<accession>A0AAD8QCG2</accession>
<organism evidence="2 3">
    <name type="scientific">Colletotrichum navitas</name>
    <dbReference type="NCBI Taxonomy" id="681940"/>
    <lineage>
        <taxon>Eukaryota</taxon>
        <taxon>Fungi</taxon>
        <taxon>Dikarya</taxon>
        <taxon>Ascomycota</taxon>
        <taxon>Pezizomycotina</taxon>
        <taxon>Sordariomycetes</taxon>
        <taxon>Hypocreomycetidae</taxon>
        <taxon>Glomerellales</taxon>
        <taxon>Glomerellaceae</taxon>
        <taxon>Colletotrichum</taxon>
        <taxon>Colletotrichum graminicola species complex</taxon>
    </lineage>
</organism>
<sequence>MVVRVPVSEPSAIEQELATTDDRETSPMDTEVAPETRQSERSMSMIAVSNEDVEDTCSPQGRQTLSYEAKANRVHELCLQATRRYLEERRTNLRMRVAPTTMYHFSMRRQSPRASFRFAPYTNSRQRFGNLPSTASEMIAGVAEASTESLVANIGRICDGIWAQAQRDRLYVPGTEKAAVVNMRHLLDWADTVASTPRSWAHIRLVSTHGKSLCAWLGDFDGRAEIDRLGL</sequence>
<evidence type="ECO:0000313" key="2">
    <source>
        <dbReference type="EMBL" id="KAK1600007.1"/>
    </source>
</evidence>
<dbReference type="RefSeq" id="XP_060420503.1">
    <property type="nucleotide sequence ID" value="XM_060552851.1"/>
</dbReference>
<comment type="caution">
    <text evidence="2">The sequence shown here is derived from an EMBL/GenBank/DDBJ whole genome shotgun (WGS) entry which is preliminary data.</text>
</comment>
<evidence type="ECO:0000256" key="1">
    <source>
        <dbReference type="SAM" id="MobiDB-lite"/>
    </source>
</evidence>
<proteinExistence type="predicted"/>
<gene>
    <name evidence="2" type="ORF">LY79DRAFT_3791</name>
</gene>
<feature type="region of interest" description="Disordered" evidence="1">
    <location>
        <begin position="1"/>
        <end position="42"/>
    </location>
</feature>
<dbReference type="Proteomes" id="UP001230504">
    <property type="component" value="Unassembled WGS sequence"/>
</dbReference>
<name>A0AAD8QCG2_9PEZI</name>
<dbReference type="GeneID" id="85437091"/>